<gene>
    <name evidence="1" type="ORF">TCAL_07782</name>
</gene>
<sequence length="136" mass="15762">MTPCEEVKEKYALVTEPMGWDGSFAVCKLLGGELPILDKDSAYQRNDTDAEYQFFKGVFMNKFKLGKWVDDPKCIYTEAYTKEIYSISIRMGQKRDEVNNSSINKEGVWINPYTYEALTFYQPTHEYYNGLNCATL</sequence>
<dbReference type="AlphaFoldDB" id="A0A553PSF4"/>
<dbReference type="Proteomes" id="UP000318571">
    <property type="component" value="Chromosome 12"/>
</dbReference>
<accession>A0A553PSF4</accession>
<evidence type="ECO:0000313" key="1">
    <source>
        <dbReference type="EMBL" id="TRY80610.1"/>
    </source>
</evidence>
<proteinExistence type="predicted"/>
<evidence type="ECO:0000313" key="2">
    <source>
        <dbReference type="Proteomes" id="UP000318571"/>
    </source>
</evidence>
<evidence type="ECO:0008006" key="3">
    <source>
        <dbReference type="Google" id="ProtNLM"/>
    </source>
</evidence>
<comment type="caution">
    <text evidence="1">The sequence shown here is derived from an EMBL/GenBank/DDBJ whole genome shotgun (WGS) entry which is preliminary data.</text>
</comment>
<feature type="non-terminal residue" evidence="1">
    <location>
        <position position="136"/>
    </location>
</feature>
<reference evidence="1 2" key="1">
    <citation type="journal article" date="2018" name="Nat. Ecol. Evol.">
        <title>Genomic signatures of mitonuclear coevolution across populations of Tigriopus californicus.</title>
        <authorList>
            <person name="Barreto F.S."/>
            <person name="Watson E.T."/>
            <person name="Lima T.G."/>
            <person name="Willett C.S."/>
            <person name="Edmands S."/>
            <person name="Li W."/>
            <person name="Burton R.S."/>
        </authorList>
    </citation>
    <scope>NUCLEOTIDE SEQUENCE [LARGE SCALE GENOMIC DNA]</scope>
    <source>
        <strain evidence="1 2">San Diego</strain>
    </source>
</reference>
<dbReference type="EMBL" id="VCGU01000001">
    <property type="protein sequence ID" value="TRY80610.1"/>
    <property type="molecule type" value="Genomic_DNA"/>
</dbReference>
<protein>
    <recommendedName>
        <fullName evidence="3">C-type lectin domain-containing protein</fullName>
    </recommendedName>
</protein>
<keyword evidence="2" id="KW-1185">Reference proteome</keyword>
<organism evidence="1 2">
    <name type="scientific">Tigriopus californicus</name>
    <name type="common">Marine copepod</name>
    <dbReference type="NCBI Taxonomy" id="6832"/>
    <lineage>
        <taxon>Eukaryota</taxon>
        <taxon>Metazoa</taxon>
        <taxon>Ecdysozoa</taxon>
        <taxon>Arthropoda</taxon>
        <taxon>Crustacea</taxon>
        <taxon>Multicrustacea</taxon>
        <taxon>Hexanauplia</taxon>
        <taxon>Copepoda</taxon>
        <taxon>Harpacticoida</taxon>
        <taxon>Harpacticidae</taxon>
        <taxon>Tigriopus</taxon>
    </lineage>
</organism>
<name>A0A553PSF4_TIGCA</name>